<gene>
    <name evidence="2" type="ORF">P170DRAFT_1250</name>
</gene>
<evidence type="ECO:0000256" key="1">
    <source>
        <dbReference type="SAM" id="MobiDB-lite"/>
    </source>
</evidence>
<evidence type="ECO:0000313" key="2">
    <source>
        <dbReference type="EMBL" id="PLB53645.1"/>
    </source>
</evidence>
<keyword evidence="3" id="KW-1185">Reference proteome</keyword>
<dbReference type="VEuPathDB" id="FungiDB:P170DRAFT_1250"/>
<dbReference type="GeneID" id="36550074"/>
<feature type="region of interest" description="Disordered" evidence="1">
    <location>
        <begin position="137"/>
        <end position="171"/>
    </location>
</feature>
<name>A0A2I2GL85_9EURO</name>
<evidence type="ECO:0000313" key="3">
    <source>
        <dbReference type="Proteomes" id="UP000234275"/>
    </source>
</evidence>
<proteinExistence type="predicted"/>
<sequence length="197" mass="21171">MALGPSAPGKSIHITRCSHRRHCAAAGLAPASLRGGPPASNRAERCPGSGRPMWAWTGLDWTMHAVCTCTSSYGPGTSLPTEYRQPSSRHWIGIGSLEEPFQPQCLRRDTIDAATSIATTSMYAPDMQTDGIRHFLRDPSISTDGARGRSTDSDGPLDRPPSPPPPILQDRLCAKPLQPFNPAGCPSRLTELDSGWN</sequence>
<feature type="compositionally biased region" description="Pro residues" evidence="1">
    <location>
        <begin position="158"/>
        <end position="167"/>
    </location>
</feature>
<organism evidence="2 3">
    <name type="scientific">Aspergillus steynii IBT 23096</name>
    <dbReference type="NCBI Taxonomy" id="1392250"/>
    <lineage>
        <taxon>Eukaryota</taxon>
        <taxon>Fungi</taxon>
        <taxon>Dikarya</taxon>
        <taxon>Ascomycota</taxon>
        <taxon>Pezizomycotina</taxon>
        <taxon>Eurotiomycetes</taxon>
        <taxon>Eurotiomycetidae</taxon>
        <taxon>Eurotiales</taxon>
        <taxon>Aspergillaceae</taxon>
        <taxon>Aspergillus</taxon>
        <taxon>Aspergillus subgen. Circumdati</taxon>
    </lineage>
</organism>
<dbReference type="RefSeq" id="XP_024708947.1">
    <property type="nucleotide sequence ID" value="XM_024842379.1"/>
</dbReference>
<feature type="region of interest" description="Disordered" evidence="1">
    <location>
        <begin position="178"/>
        <end position="197"/>
    </location>
</feature>
<reference evidence="2 3" key="1">
    <citation type="submission" date="2016-12" db="EMBL/GenBank/DDBJ databases">
        <title>The genomes of Aspergillus section Nigri reveals drivers in fungal speciation.</title>
        <authorList>
            <consortium name="DOE Joint Genome Institute"/>
            <person name="Vesth T.C."/>
            <person name="Nybo J."/>
            <person name="Theobald S."/>
            <person name="Brandl J."/>
            <person name="Frisvad J.C."/>
            <person name="Nielsen K.F."/>
            <person name="Lyhne E.K."/>
            <person name="Kogle M.E."/>
            <person name="Kuo A."/>
            <person name="Riley R."/>
            <person name="Clum A."/>
            <person name="Nolan M."/>
            <person name="Lipzen A."/>
            <person name="Salamov A."/>
            <person name="Henrissat B."/>
            <person name="Wiebenga A."/>
            <person name="De Vries R.P."/>
            <person name="Grigoriev I.V."/>
            <person name="Mortensen U.H."/>
            <person name="Andersen M.R."/>
            <person name="Baker S.E."/>
        </authorList>
    </citation>
    <scope>NUCLEOTIDE SEQUENCE [LARGE SCALE GENOMIC DNA]</scope>
    <source>
        <strain evidence="2 3">IBT 23096</strain>
    </source>
</reference>
<dbReference type="AlphaFoldDB" id="A0A2I2GL85"/>
<dbReference type="Proteomes" id="UP000234275">
    <property type="component" value="Unassembled WGS sequence"/>
</dbReference>
<accession>A0A2I2GL85</accession>
<comment type="caution">
    <text evidence="2">The sequence shown here is derived from an EMBL/GenBank/DDBJ whole genome shotgun (WGS) entry which is preliminary data.</text>
</comment>
<protein>
    <submittedName>
        <fullName evidence="2">Uncharacterized protein</fullName>
    </submittedName>
</protein>
<dbReference type="EMBL" id="MSFO01000001">
    <property type="protein sequence ID" value="PLB53645.1"/>
    <property type="molecule type" value="Genomic_DNA"/>
</dbReference>